<sequence>MTSQPSHSHPQAGKGKGLIADGNVSIPSGNITDLTPHREIRELNQVKDAGTDKHDHGWRYIIELNNDAATRWFSVNMGTGIVSMLLYTLPYNGRWLYWLSIVFFALNALFFLIFFGISILRYVLYPSLFPIMITHPTQSLFLGTLPMGFATLINMLCLVCVPAWGQQAGYVALAMWIVDAVLSVFTCFGIIFIMITRRTKTKLGSMSVAWLLPSASCVVAAASGGIVAEVVPNSQIALEILVTSFILWGIGISLASMVIVIYLMRLMLHKLPPKAVIVSTFLPLFPIGEGGFGIQKLGSVAKVILPQTDILQVAASDALYKTGNITGLLFWAFGLFWLSLAVGSIARVRIFPFNLSWWAFTFPLGVYATCTSQLGQEMPSKFFAVLGAVNYHVINPSETCCLLFSHSRFYPSPLFCCGFSWRFLPCMAFLIKRCFYLLVWLFGARKEGESLRRNDLPRSRVVDCCDISTRLSALVPECLSRKTVPYV</sequence>
<comment type="similarity">
    <text evidence="2">Belongs to the tellurite-resistance/dicarboxylate transporter (TDT) family.</text>
</comment>
<proteinExistence type="inferred from homology"/>
<evidence type="ECO:0000256" key="9">
    <source>
        <dbReference type="SAM" id="Phobius"/>
    </source>
</evidence>
<dbReference type="GO" id="GO:0000319">
    <property type="term" value="F:sulfite transmembrane transporter activity"/>
    <property type="evidence" value="ECO:0007669"/>
    <property type="project" value="TreeGrafter"/>
</dbReference>
<evidence type="ECO:0000256" key="8">
    <source>
        <dbReference type="SAM" id="MobiDB-lite"/>
    </source>
</evidence>
<feature type="transmembrane region" description="Helical" evidence="9">
    <location>
        <begin position="95"/>
        <end position="120"/>
    </location>
</feature>
<feature type="transmembrane region" description="Helical" evidence="9">
    <location>
        <begin position="140"/>
        <end position="164"/>
    </location>
</feature>
<feature type="transmembrane region" description="Helical" evidence="9">
    <location>
        <begin position="328"/>
        <end position="348"/>
    </location>
</feature>
<name>A0A093XHM9_TALMA</name>
<feature type="transmembrane region" description="Helical" evidence="9">
    <location>
        <begin position="207"/>
        <end position="228"/>
    </location>
</feature>
<dbReference type="AlphaFoldDB" id="A0A093XHM9"/>
<feature type="transmembrane region" description="Helical" evidence="9">
    <location>
        <begin position="69"/>
        <end position="89"/>
    </location>
</feature>
<evidence type="ECO:0000256" key="3">
    <source>
        <dbReference type="ARBA" id="ARBA00022448"/>
    </source>
</evidence>
<feature type="transmembrane region" description="Helical" evidence="9">
    <location>
        <begin position="419"/>
        <end position="443"/>
    </location>
</feature>
<protein>
    <submittedName>
        <fullName evidence="10">Sulfite efflux pump SSU1</fullName>
    </submittedName>
</protein>
<keyword evidence="4" id="KW-1003">Cell membrane</keyword>
<dbReference type="EMBL" id="JPOX01000026">
    <property type="protein sequence ID" value="KFX44728.1"/>
    <property type="molecule type" value="Genomic_DNA"/>
</dbReference>
<feature type="transmembrane region" description="Helical" evidence="9">
    <location>
        <begin position="355"/>
        <end position="374"/>
    </location>
</feature>
<evidence type="ECO:0000256" key="4">
    <source>
        <dbReference type="ARBA" id="ARBA00022475"/>
    </source>
</evidence>
<evidence type="ECO:0000256" key="5">
    <source>
        <dbReference type="ARBA" id="ARBA00022692"/>
    </source>
</evidence>
<feature type="transmembrane region" description="Helical" evidence="9">
    <location>
        <begin position="170"/>
        <end position="195"/>
    </location>
</feature>
<dbReference type="GO" id="GO:0005886">
    <property type="term" value="C:plasma membrane"/>
    <property type="evidence" value="ECO:0007669"/>
    <property type="project" value="UniProtKB-SubCell"/>
</dbReference>
<dbReference type="InterPro" id="IPR038665">
    <property type="entry name" value="Voltage-dep_anion_channel_sf"/>
</dbReference>
<evidence type="ECO:0000256" key="2">
    <source>
        <dbReference type="ARBA" id="ARBA00008566"/>
    </source>
</evidence>
<keyword evidence="6 9" id="KW-1133">Transmembrane helix</keyword>
<reference evidence="10" key="1">
    <citation type="journal article" date="2014" name="PLoS Genet.">
        <title>Signature Gene Expression Reveals Novel Clues to the Molecular Mechanisms of Dimorphic Transition in Penicillium marneffei.</title>
        <authorList>
            <person name="Yang E."/>
            <person name="Wang G."/>
            <person name="Cai J."/>
            <person name="Woo P.C."/>
            <person name="Lau S.K."/>
            <person name="Yuen K.-Y."/>
            <person name="Chow W.-N."/>
            <person name="Lin X."/>
        </authorList>
    </citation>
    <scope>NUCLEOTIDE SEQUENCE [LARGE SCALE GENOMIC DNA]</scope>
    <source>
        <strain evidence="10">PM1</strain>
    </source>
</reference>
<comment type="caution">
    <text evidence="10">The sequence shown here is derived from an EMBL/GenBank/DDBJ whole genome shotgun (WGS) entry which is preliminary data.</text>
</comment>
<dbReference type="PANTHER" id="PTHR31686:SF1">
    <property type="entry name" value="SULFITE EFFLUX PUMP SSU1"/>
    <property type="match status" value="1"/>
</dbReference>
<dbReference type="Pfam" id="PF03595">
    <property type="entry name" value="SLAC1"/>
    <property type="match status" value="1"/>
</dbReference>
<dbReference type="Gene3D" id="1.50.10.150">
    <property type="entry name" value="Voltage-dependent anion channel"/>
    <property type="match status" value="1"/>
</dbReference>
<evidence type="ECO:0000256" key="7">
    <source>
        <dbReference type="ARBA" id="ARBA00023136"/>
    </source>
</evidence>
<keyword evidence="7 9" id="KW-0472">Membrane</keyword>
<evidence type="ECO:0000313" key="10">
    <source>
        <dbReference type="EMBL" id="KFX44728.1"/>
    </source>
</evidence>
<dbReference type="CDD" id="cd09318">
    <property type="entry name" value="TDT_SSU1"/>
    <property type="match status" value="1"/>
</dbReference>
<organism evidence="10">
    <name type="scientific">Talaromyces marneffei PM1</name>
    <dbReference type="NCBI Taxonomy" id="1077442"/>
    <lineage>
        <taxon>Eukaryota</taxon>
        <taxon>Fungi</taxon>
        <taxon>Dikarya</taxon>
        <taxon>Ascomycota</taxon>
        <taxon>Pezizomycotina</taxon>
        <taxon>Eurotiomycetes</taxon>
        <taxon>Eurotiomycetidae</taxon>
        <taxon>Eurotiales</taxon>
        <taxon>Trichocomaceae</taxon>
        <taxon>Talaromyces</taxon>
        <taxon>Talaromyces sect. Talaromyces</taxon>
    </lineage>
</organism>
<dbReference type="InterPro" id="IPR004695">
    <property type="entry name" value="SLAC1/Mae1/Ssu1/TehA"/>
</dbReference>
<feature type="transmembrane region" description="Helical" evidence="9">
    <location>
        <begin position="275"/>
        <end position="294"/>
    </location>
</feature>
<feature type="region of interest" description="Disordered" evidence="8">
    <location>
        <begin position="1"/>
        <end position="24"/>
    </location>
</feature>
<dbReference type="PANTHER" id="PTHR31686">
    <property type="match status" value="1"/>
</dbReference>
<keyword evidence="3" id="KW-0813">Transport</keyword>
<feature type="transmembrane region" description="Helical" evidence="9">
    <location>
        <begin position="240"/>
        <end position="263"/>
    </location>
</feature>
<dbReference type="InterPro" id="IPR051629">
    <property type="entry name" value="Sulfite_efflux_TDT"/>
</dbReference>
<dbReference type="HOGENOM" id="CLU_560397_0_0_1"/>
<keyword evidence="5 9" id="KW-0812">Transmembrane</keyword>
<evidence type="ECO:0000256" key="1">
    <source>
        <dbReference type="ARBA" id="ARBA00004651"/>
    </source>
</evidence>
<gene>
    <name evidence="10" type="ORF">GQ26_0260060</name>
</gene>
<comment type="subcellular location">
    <subcellularLocation>
        <location evidence="1">Cell membrane</location>
        <topology evidence="1">Multi-pass membrane protein</topology>
    </subcellularLocation>
</comment>
<accession>A0A093XHM9</accession>
<evidence type="ECO:0000256" key="6">
    <source>
        <dbReference type="ARBA" id="ARBA00022989"/>
    </source>
</evidence>